<accession>A0A7L6N4S6</accession>
<dbReference type="PANTHER" id="PTHR21310">
    <property type="entry name" value="AMINOGLYCOSIDE PHOSPHOTRANSFERASE-RELATED-RELATED"/>
    <property type="match status" value="1"/>
</dbReference>
<proteinExistence type="predicted"/>
<reference evidence="2 3" key="1">
    <citation type="submission" date="2020-04" db="EMBL/GenBank/DDBJ databases">
        <authorList>
            <person name="Zheng R.K."/>
            <person name="Sun C.M."/>
        </authorList>
    </citation>
    <scope>NUCLEOTIDE SEQUENCE [LARGE SCALE GENOMIC DNA]</scope>
    <source>
        <strain evidence="3">zrk29</strain>
    </source>
</reference>
<dbReference type="Gene3D" id="3.90.1200.10">
    <property type="match status" value="1"/>
</dbReference>
<evidence type="ECO:0000259" key="1">
    <source>
        <dbReference type="Pfam" id="PF01636"/>
    </source>
</evidence>
<keyword evidence="3" id="KW-1185">Reference proteome</keyword>
<dbReference type="GO" id="GO:0016740">
    <property type="term" value="F:transferase activity"/>
    <property type="evidence" value="ECO:0007669"/>
    <property type="project" value="UniProtKB-KW"/>
</dbReference>
<dbReference type="RefSeq" id="WP_312032489.1">
    <property type="nucleotide sequence ID" value="NZ_CP051151.1"/>
</dbReference>
<dbReference type="SUPFAM" id="SSF56112">
    <property type="entry name" value="Protein kinase-like (PK-like)"/>
    <property type="match status" value="1"/>
</dbReference>
<evidence type="ECO:0000313" key="2">
    <source>
        <dbReference type="EMBL" id="QLY39995.1"/>
    </source>
</evidence>
<dbReference type="Pfam" id="PF01636">
    <property type="entry name" value="APH"/>
    <property type="match status" value="1"/>
</dbReference>
<keyword evidence="2" id="KW-0808">Transferase</keyword>
<dbReference type="AlphaFoldDB" id="A0A7L6N4S6"/>
<protein>
    <submittedName>
        <fullName evidence="2">Aminoglycoside phosphotransferase family protein</fullName>
    </submittedName>
</protein>
<evidence type="ECO:0000313" key="3">
    <source>
        <dbReference type="Proteomes" id="UP000512167"/>
    </source>
</evidence>
<sequence>MDYEKIIGVRTDKTIYKDGTRVIKVFNHHYKKSQVLNEALNLAKVEETDLNVPKVRAVYQENNHWVIELSFIKGKTLLRLMQEHPSRFNEYLKQFIELQIKVHHTKAPMLSKMKDKLGYKIEDSMLSATVRMFVRQSLDQKKSDLFLCHGDFFPGNIIIDENNQPFIIDWAHVSLGPKLADIANTFLDLWVEFDRSVAEMYLNMYIDLTNDSREEILSWLPIVSAARSNRGIKSERDFLLKLVQQSMEENNGY</sequence>
<dbReference type="InterPro" id="IPR051678">
    <property type="entry name" value="AGP_Transferase"/>
</dbReference>
<gene>
    <name evidence="2" type="ORF">HF295_03625</name>
</gene>
<organism evidence="2 3">
    <name type="scientific">Hujiaoplasma nucleasis</name>
    <dbReference type="NCBI Taxonomy" id="2725268"/>
    <lineage>
        <taxon>Bacteria</taxon>
        <taxon>Bacillati</taxon>
        <taxon>Mycoplasmatota</taxon>
        <taxon>Mollicutes</taxon>
        <taxon>Candidatus Izemoplasmatales</taxon>
        <taxon>Hujiaoplasmataceae</taxon>
        <taxon>Hujiaoplasma</taxon>
    </lineage>
</organism>
<dbReference type="KEGG" id="tbk:HF295_03625"/>
<dbReference type="InterPro" id="IPR011009">
    <property type="entry name" value="Kinase-like_dom_sf"/>
</dbReference>
<feature type="domain" description="Aminoglycoside phosphotransferase" evidence="1">
    <location>
        <begin position="17"/>
        <end position="206"/>
    </location>
</feature>
<dbReference type="EMBL" id="CP051151">
    <property type="protein sequence ID" value="QLY39995.1"/>
    <property type="molecule type" value="Genomic_DNA"/>
</dbReference>
<dbReference type="InterPro" id="IPR002575">
    <property type="entry name" value="Aminoglycoside_PTrfase"/>
</dbReference>
<name>A0A7L6N4S6_9MOLU</name>
<dbReference type="Proteomes" id="UP000512167">
    <property type="component" value="Chromosome"/>
</dbReference>